<feature type="transmembrane region" description="Helical" evidence="1">
    <location>
        <begin position="47"/>
        <end position="67"/>
    </location>
</feature>
<dbReference type="AlphaFoldDB" id="A0A1H7KRI9"/>
<evidence type="ECO:0000313" key="3">
    <source>
        <dbReference type="Proteomes" id="UP000186015"/>
    </source>
</evidence>
<dbReference type="EMBL" id="FOAT01000007">
    <property type="protein sequence ID" value="SEK89409.1"/>
    <property type="molecule type" value="Genomic_DNA"/>
</dbReference>
<protein>
    <submittedName>
        <fullName evidence="2">Uncharacterized protein</fullName>
    </submittedName>
</protein>
<evidence type="ECO:0000313" key="2">
    <source>
        <dbReference type="EMBL" id="SEK89409.1"/>
    </source>
</evidence>
<evidence type="ECO:0000256" key="1">
    <source>
        <dbReference type="SAM" id="Phobius"/>
    </source>
</evidence>
<reference evidence="2 3" key="1">
    <citation type="submission" date="2016-10" db="EMBL/GenBank/DDBJ databases">
        <authorList>
            <person name="de Groot N.N."/>
        </authorList>
    </citation>
    <scope>NUCLEOTIDE SEQUENCE [LARGE SCALE GENOMIC DNA]</scope>
    <source>
        <strain evidence="2 3">KH2T6</strain>
    </source>
</reference>
<proteinExistence type="predicted"/>
<keyword evidence="1" id="KW-0812">Transmembrane</keyword>
<organism evidence="2 3">
    <name type="scientific">Ruminococcus albus</name>
    <dbReference type="NCBI Taxonomy" id="1264"/>
    <lineage>
        <taxon>Bacteria</taxon>
        <taxon>Bacillati</taxon>
        <taxon>Bacillota</taxon>
        <taxon>Clostridia</taxon>
        <taxon>Eubacteriales</taxon>
        <taxon>Oscillospiraceae</taxon>
        <taxon>Ruminococcus</taxon>
    </lineage>
</organism>
<name>A0A1H7KRI9_RUMAL</name>
<dbReference type="Proteomes" id="UP000186015">
    <property type="component" value="Unassembled WGS sequence"/>
</dbReference>
<keyword evidence="1" id="KW-1133">Transmembrane helix</keyword>
<sequence length="103" mass="12078">MKSKLFKFSLIIFNVIYVALGWVIYIIFDITSPNDPKFDINQKVRVIVFPILMIVCFIGEIFILKLIFKKVFSSNFKEFTIYIIFNVFVCLAPILIGLIEKLF</sequence>
<accession>A0A1H7KRI9</accession>
<keyword evidence="1" id="KW-0472">Membrane</keyword>
<feature type="transmembrane region" description="Helical" evidence="1">
    <location>
        <begin position="79"/>
        <end position="99"/>
    </location>
</feature>
<gene>
    <name evidence="2" type="ORF">SAMN05216469_10773</name>
</gene>
<feature type="transmembrane region" description="Helical" evidence="1">
    <location>
        <begin position="5"/>
        <end position="27"/>
    </location>
</feature>